<protein>
    <submittedName>
        <fullName evidence="2">Uncharacterized protein</fullName>
    </submittedName>
</protein>
<gene>
    <name evidence="2" type="ORF">H9966_08325</name>
</gene>
<accession>A0A9D2G0A1</accession>
<keyword evidence="1" id="KW-1133">Transmembrane helix</keyword>
<reference evidence="2" key="2">
    <citation type="submission" date="2021-04" db="EMBL/GenBank/DDBJ databases">
        <authorList>
            <person name="Gilroy R."/>
        </authorList>
    </citation>
    <scope>NUCLEOTIDE SEQUENCE</scope>
    <source>
        <strain evidence="2">ChiHecec3B27-8219</strain>
    </source>
</reference>
<keyword evidence="1" id="KW-0472">Membrane</keyword>
<proteinExistence type="predicted"/>
<sequence>MPGNSSVGSGYAEKRLQSYDILSTQPNSRPDFFVDTPFLLNFASVLMAWDMLVGGLPLVKAEGVKR</sequence>
<feature type="transmembrane region" description="Helical" evidence="1">
    <location>
        <begin position="38"/>
        <end position="59"/>
    </location>
</feature>
<dbReference type="EMBL" id="DXBE01000062">
    <property type="protein sequence ID" value="HIZ69867.1"/>
    <property type="molecule type" value="Genomic_DNA"/>
</dbReference>
<organism evidence="2 3">
    <name type="scientific">Candidatus Prevotella avicola</name>
    <dbReference type="NCBI Taxonomy" id="2838738"/>
    <lineage>
        <taxon>Bacteria</taxon>
        <taxon>Pseudomonadati</taxon>
        <taxon>Bacteroidota</taxon>
        <taxon>Bacteroidia</taxon>
        <taxon>Bacteroidales</taxon>
        <taxon>Prevotellaceae</taxon>
        <taxon>Prevotella</taxon>
    </lineage>
</organism>
<dbReference type="Proteomes" id="UP000824055">
    <property type="component" value="Unassembled WGS sequence"/>
</dbReference>
<evidence type="ECO:0000313" key="3">
    <source>
        <dbReference type="Proteomes" id="UP000824055"/>
    </source>
</evidence>
<evidence type="ECO:0000256" key="1">
    <source>
        <dbReference type="SAM" id="Phobius"/>
    </source>
</evidence>
<keyword evidence="1" id="KW-0812">Transmembrane</keyword>
<comment type="caution">
    <text evidence="2">The sequence shown here is derived from an EMBL/GenBank/DDBJ whole genome shotgun (WGS) entry which is preliminary data.</text>
</comment>
<name>A0A9D2G0A1_9BACT</name>
<evidence type="ECO:0000313" key="2">
    <source>
        <dbReference type="EMBL" id="HIZ69867.1"/>
    </source>
</evidence>
<dbReference type="AlphaFoldDB" id="A0A9D2G0A1"/>
<reference evidence="2" key="1">
    <citation type="journal article" date="2021" name="PeerJ">
        <title>Extensive microbial diversity within the chicken gut microbiome revealed by metagenomics and culture.</title>
        <authorList>
            <person name="Gilroy R."/>
            <person name="Ravi A."/>
            <person name="Getino M."/>
            <person name="Pursley I."/>
            <person name="Horton D.L."/>
            <person name="Alikhan N.F."/>
            <person name="Baker D."/>
            <person name="Gharbi K."/>
            <person name="Hall N."/>
            <person name="Watson M."/>
            <person name="Adriaenssens E.M."/>
            <person name="Foster-Nyarko E."/>
            <person name="Jarju S."/>
            <person name="Secka A."/>
            <person name="Antonio M."/>
            <person name="Oren A."/>
            <person name="Chaudhuri R.R."/>
            <person name="La Ragione R."/>
            <person name="Hildebrand F."/>
            <person name="Pallen M.J."/>
        </authorList>
    </citation>
    <scope>NUCLEOTIDE SEQUENCE</scope>
    <source>
        <strain evidence="2">ChiHecec3B27-8219</strain>
    </source>
</reference>